<name>A0ABR9DJG6_9GAMM</name>
<sequence>MALSSTDIQRVIDVAYKLDIYTPQRPIEDFFGDVLGLNAIQRASEFPDPDPTGIGAISIGRLTLARDELLRDKGQVPAFVIYRDKTANRTFISGIAAYLSLKGLPADSPPDFLKRIEKHQSIRKELLQIDKGHKLELVAAAILSRVCHYGEATKGSGDQGIDAIGWNQLIRIEDAFLDGLATDNVIRAGHRVMVVASSKAAIGSNPGDLKVINPAHIRELVGSWLIQRSESSVWKNLGVQLLTPLQLVLVTTYRLSEESKAECQRLGVQVWSIPELVYLICRYAPPEVFPIGRRPMFSPSKFADWWGEKQLTRLKPKFA</sequence>
<gene>
    <name evidence="1" type="ORF">EBB_21405</name>
</gene>
<evidence type="ECO:0000313" key="1">
    <source>
        <dbReference type="EMBL" id="MBD9363006.1"/>
    </source>
</evidence>
<accession>A0ABR9DJG6</accession>
<reference evidence="1 2" key="1">
    <citation type="submission" date="2020-09" db="EMBL/GenBank/DDBJ databases">
        <title>Methylomonas albis sp. nov. and Methylomonas fluvii sp. nov.: Two cold-adapted methanotrophs from the River Elbe and an amended description of Methylovulum psychrotolerans strain Eb1.</title>
        <authorList>
            <person name="Bussmann I.K."/>
            <person name="Klings K.-W."/>
            <person name="Warnstedt J."/>
            <person name="Hoppert M."/>
            <person name="Saborowski A."/>
            <person name="Horn F."/>
            <person name="Liebner S."/>
        </authorList>
    </citation>
    <scope>NUCLEOTIDE SEQUENCE [LARGE SCALE GENOMIC DNA]</scope>
    <source>
        <strain evidence="1 2">EbB</strain>
    </source>
</reference>
<dbReference type="Proteomes" id="UP000641152">
    <property type="component" value="Unassembled WGS sequence"/>
</dbReference>
<organism evidence="1 2">
    <name type="scientific">Methylomonas fluvii</name>
    <dbReference type="NCBI Taxonomy" id="1854564"/>
    <lineage>
        <taxon>Bacteria</taxon>
        <taxon>Pseudomonadati</taxon>
        <taxon>Pseudomonadota</taxon>
        <taxon>Gammaproteobacteria</taxon>
        <taxon>Methylococcales</taxon>
        <taxon>Methylococcaceae</taxon>
        <taxon>Methylomonas</taxon>
    </lineage>
</organism>
<dbReference type="RefSeq" id="WP_192395730.1">
    <property type="nucleotide sequence ID" value="NZ_CAJHIU010000003.1"/>
</dbReference>
<comment type="caution">
    <text evidence="1">The sequence shown here is derived from an EMBL/GenBank/DDBJ whole genome shotgun (WGS) entry which is preliminary data.</text>
</comment>
<dbReference type="EMBL" id="JACXST010000003">
    <property type="protein sequence ID" value="MBD9363006.1"/>
    <property type="molecule type" value="Genomic_DNA"/>
</dbReference>
<protein>
    <submittedName>
        <fullName evidence="1">Uncharacterized protein</fullName>
    </submittedName>
</protein>
<keyword evidence="2" id="KW-1185">Reference proteome</keyword>
<evidence type="ECO:0000313" key="2">
    <source>
        <dbReference type="Proteomes" id="UP000641152"/>
    </source>
</evidence>
<proteinExistence type="predicted"/>